<keyword evidence="2" id="KW-1185">Reference proteome</keyword>
<dbReference type="EMBL" id="JAECZC010000031">
    <property type="protein sequence ID" value="MBH8563936.1"/>
    <property type="molecule type" value="Genomic_DNA"/>
</dbReference>
<gene>
    <name evidence="1" type="ORF">I8748_17390</name>
</gene>
<dbReference type="AlphaFoldDB" id="A0A8J7HQ80"/>
<accession>A0A8J7HQ80</accession>
<evidence type="ECO:0000313" key="1">
    <source>
        <dbReference type="EMBL" id="MBH8563936.1"/>
    </source>
</evidence>
<organism evidence="1 2">
    <name type="scientific">Amazonocrinis nigriterrae CENA67</name>
    <dbReference type="NCBI Taxonomy" id="2794033"/>
    <lineage>
        <taxon>Bacteria</taxon>
        <taxon>Bacillati</taxon>
        <taxon>Cyanobacteriota</taxon>
        <taxon>Cyanophyceae</taxon>
        <taxon>Nostocales</taxon>
        <taxon>Nostocaceae</taxon>
        <taxon>Amazonocrinis</taxon>
        <taxon>Amazonocrinis nigriterrae</taxon>
    </lineage>
</organism>
<dbReference type="Proteomes" id="UP000632766">
    <property type="component" value="Unassembled WGS sequence"/>
</dbReference>
<sequence length="98" mass="11064">MPKSTSYHEALIEDLKNPLEAASYIEVVLEEGDPIMLSKALRNIIEAQGGIDKFSDQIQQCYEKLDQMLLEKGKIEFFYLSTLLDALGLQLTVKVKSN</sequence>
<protein>
    <submittedName>
        <fullName evidence="1">Uncharacterized protein</fullName>
    </submittedName>
</protein>
<proteinExistence type="predicted"/>
<evidence type="ECO:0000313" key="2">
    <source>
        <dbReference type="Proteomes" id="UP000632766"/>
    </source>
</evidence>
<dbReference type="RefSeq" id="WP_198125801.1">
    <property type="nucleotide sequence ID" value="NZ_JAECZC010000031.1"/>
</dbReference>
<reference evidence="1 2" key="1">
    <citation type="journal article" date="2021" name="Int. J. Syst. Evol. Microbiol.">
        <title>Amazonocrinis nigriterrae gen. nov., sp. nov., Atlanticothrix silvestris gen. nov., sp. nov. and Dendronalium phyllosphericum gen. nov., sp. nov., nostocacean cyanobacteria from Brazilian environments.</title>
        <authorList>
            <person name="Alvarenga D.O."/>
            <person name="Andreote A.P.D."/>
            <person name="Branco L.H.Z."/>
            <person name="Delbaje E."/>
            <person name="Cruz R.B."/>
            <person name="Varani A.M."/>
            <person name="Fiore M.F."/>
        </authorList>
    </citation>
    <scope>NUCLEOTIDE SEQUENCE [LARGE SCALE GENOMIC DNA]</scope>
    <source>
        <strain evidence="1 2">CENA67</strain>
    </source>
</reference>
<name>A0A8J7HQ80_9NOST</name>
<comment type="caution">
    <text evidence="1">The sequence shown here is derived from an EMBL/GenBank/DDBJ whole genome shotgun (WGS) entry which is preliminary data.</text>
</comment>